<dbReference type="AlphaFoldDB" id="A0A417YEE5"/>
<dbReference type="RefSeq" id="WP_118889748.1">
    <property type="nucleotide sequence ID" value="NZ_PHUT01000010.1"/>
</dbReference>
<dbReference type="EMBL" id="QWEH01000010">
    <property type="protein sequence ID" value="RHW31011.1"/>
    <property type="molecule type" value="Genomic_DNA"/>
</dbReference>
<accession>A0A417YEE5</accession>
<dbReference type="SUPFAM" id="SSF55729">
    <property type="entry name" value="Acyl-CoA N-acyltransferases (Nat)"/>
    <property type="match status" value="1"/>
</dbReference>
<organism evidence="1 2">
    <name type="scientific">Oceanobacillus profundus</name>
    <dbReference type="NCBI Taxonomy" id="372463"/>
    <lineage>
        <taxon>Bacteria</taxon>
        <taxon>Bacillati</taxon>
        <taxon>Bacillota</taxon>
        <taxon>Bacilli</taxon>
        <taxon>Bacillales</taxon>
        <taxon>Bacillaceae</taxon>
        <taxon>Oceanobacillus</taxon>
    </lineage>
</organism>
<sequence>MSERIETGALRNGQIFYARYLRIGDLARILELQKKVVNALPHPDVLEPLTTEEFTNILEDKQMMIGIFVENNLIAFRAMLAPENDDEGLGADIGLKQTEFHRILYSEISNVDPRFRGNGLQTYMGKLLLRNVDRNRYRYLLSTVAPFNFPSLKDKFSLGMKIAVLKDKYNGKLRYVFRKDLASSETELQLEEWIEVRMDDIAKQQDVLALGYYGVSMRMDGEEVYVRFEK</sequence>
<evidence type="ECO:0000313" key="1">
    <source>
        <dbReference type="EMBL" id="RHW31011.1"/>
    </source>
</evidence>
<reference evidence="1 2" key="1">
    <citation type="journal article" date="2007" name="Int. J. Syst. Evol. Microbiol.">
        <title>Oceanobacillus profundus sp. nov., isolated from a deep-sea sediment core.</title>
        <authorList>
            <person name="Kim Y.G."/>
            <person name="Choi D.H."/>
            <person name="Hyun S."/>
            <person name="Cho B.C."/>
        </authorList>
    </citation>
    <scope>NUCLEOTIDE SEQUENCE [LARGE SCALE GENOMIC DNA]</scope>
    <source>
        <strain evidence="1 2">DSM 18246</strain>
    </source>
</reference>
<dbReference type="InterPro" id="IPR016181">
    <property type="entry name" value="Acyl_CoA_acyltransferase"/>
</dbReference>
<proteinExistence type="predicted"/>
<protein>
    <recommendedName>
        <fullName evidence="3">GNAT family N-acetyltransferase</fullName>
    </recommendedName>
</protein>
<evidence type="ECO:0000313" key="2">
    <source>
        <dbReference type="Proteomes" id="UP000285456"/>
    </source>
</evidence>
<dbReference type="OrthoDB" id="8750087at2"/>
<gene>
    <name evidence="1" type="ORF">D1B32_14655</name>
</gene>
<name>A0A417YEE5_9BACI</name>
<dbReference type="Proteomes" id="UP000285456">
    <property type="component" value="Unassembled WGS sequence"/>
</dbReference>
<keyword evidence="2" id="KW-1185">Reference proteome</keyword>
<dbReference type="Gene3D" id="3.40.630.30">
    <property type="match status" value="1"/>
</dbReference>
<evidence type="ECO:0008006" key="3">
    <source>
        <dbReference type="Google" id="ProtNLM"/>
    </source>
</evidence>
<comment type="caution">
    <text evidence="1">The sequence shown here is derived from an EMBL/GenBank/DDBJ whole genome shotgun (WGS) entry which is preliminary data.</text>
</comment>